<feature type="region of interest" description="Disordered" evidence="10">
    <location>
        <begin position="134"/>
        <end position="193"/>
    </location>
</feature>
<dbReference type="AlphaFoldDB" id="A0AAV4WTQ8"/>
<dbReference type="PANTHER" id="PTHR16515:SF49">
    <property type="entry name" value="GASTRULA ZINC FINGER PROTEIN XLCGF49.1-LIKE-RELATED"/>
    <property type="match status" value="1"/>
</dbReference>
<evidence type="ECO:0000256" key="1">
    <source>
        <dbReference type="ARBA" id="ARBA00004123"/>
    </source>
</evidence>
<sequence length="193" mass="22243">MRYVNCADSEEWQNVVAFQYKGAIYYRTYKPVLPYTEILVWYGNEYASYLGIDLIQKKLLPLPRKSAYDEITGFQCEVCDALFSSQDALQRHRKKPPRQGLKKHRCPECSYSTDKTSHLLTHSGREAARLRPVPREILPKEPSPLAPPRAHGREEARVRHLRKEIHSRGEPEDGQGRGALPMLRLREGLLTST</sequence>
<keyword evidence="13" id="KW-1185">Reference proteome</keyword>
<dbReference type="InterPro" id="IPR050331">
    <property type="entry name" value="Zinc_finger"/>
</dbReference>
<reference evidence="12 13" key="1">
    <citation type="submission" date="2021-06" db="EMBL/GenBank/DDBJ databases">
        <title>Caerostris darwini draft genome.</title>
        <authorList>
            <person name="Kono N."/>
            <person name="Arakawa K."/>
        </authorList>
    </citation>
    <scope>NUCLEOTIDE SEQUENCE [LARGE SCALE GENOMIC DNA]</scope>
</reference>
<comment type="subcellular location">
    <subcellularLocation>
        <location evidence="1">Nucleus</location>
    </subcellularLocation>
</comment>
<accession>A0AAV4WTQ8</accession>
<protein>
    <submittedName>
        <fullName evidence="12">Histone-lysine N-methyltransferase PRDM9</fullName>
    </submittedName>
</protein>
<keyword evidence="2" id="KW-0479">Metal-binding</keyword>
<dbReference type="PANTHER" id="PTHR16515">
    <property type="entry name" value="PR DOMAIN ZINC FINGER PROTEIN"/>
    <property type="match status" value="1"/>
</dbReference>
<evidence type="ECO:0000256" key="6">
    <source>
        <dbReference type="ARBA" id="ARBA00023015"/>
    </source>
</evidence>
<evidence type="ECO:0000256" key="2">
    <source>
        <dbReference type="ARBA" id="ARBA00022723"/>
    </source>
</evidence>
<evidence type="ECO:0000256" key="9">
    <source>
        <dbReference type="PROSITE-ProRule" id="PRU00042"/>
    </source>
</evidence>
<organism evidence="12 13">
    <name type="scientific">Caerostris darwini</name>
    <dbReference type="NCBI Taxonomy" id="1538125"/>
    <lineage>
        <taxon>Eukaryota</taxon>
        <taxon>Metazoa</taxon>
        <taxon>Ecdysozoa</taxon>
        <taxon>Arthropoda</taxon>
        <taxon>Chelicerata</taxon>
        <taxon>Arachnida</taxon>
        <taxon>Araneae</taxon>
        <taxon>Araneomorphae</taxon>
        <taxon>Entelegynae</taxon>
        <taxon>Araneoidea</taxon>
        <taxon>Araneidae</taxon>
        <taxon>Caerostris</taxon>
    </lineage>
</organism>
<dbReference type="GO" id="GO:0008170">
    <property type="term" value="F:N-methyltransferase activity"/>
    <property type="evidence" value="ECO:0007669"/>
    <property type="project" value="UniProtKB-ARBA"/>
</dbReference>
<keyword evidence="4 9" id="KW-0863">Zinc-finger</keyword>
<proteinExistence type="predicted"/>
<dbReference type="InterPro" id="IPR001214">
    <property type="entry name" value="SET_dom"/>
</dbReference>
<keyword evidence="3" id="KW-0677">Repeat</keyword>
<keyword evidence="8" id="KW-0539">Nucleus</keyword>
<name>A0AAV4WTQ8_9ARAC</name>
<keyword evidence="6" id="KW-0805">Transcription regulation</keyword>
<evidence type="ECO:0000256" key="4">
    <source>
        <dbReference type="ARBA" id="ARBA00022771"/>
    </source>
</evidence>
<dbReference type="GO" id="GO:0008270">
    <property type="term" value="F:zinc ion binding"/>
    <property type="evidence" value="ECO:0007669"/>
    <property type="project" value="UniProtKB-KW"/>
</dbReference>
<evidence type="ECO:0000256" key="3">
    <source>
        <dbReference type="ARBA" id="ARBA00022737"/>
    </source>
</evidence>
<evidence type="ECO:0000256" key="7">
    <source>
        <dbReference type="ARBA" id="ARBA00023163"/>
    </source>
</evidence>
<gene>
    <name evidence="12" type="primary">Prdm9_9</name>
    <name evidence="12" type="ORF">CDAR_317721</name>
</gene>
<dbReference type="InterPro" id="IPR036236">
    <property type="entry name" value="Znf_C2H2_sf"/>
</dbReference>
<evidence type="ECO:0000256" key="8">
    <source>
        <dbReference type="ARBA" id="ARBA00023242"/>
    </source>
</evidence>
<dbReference type="SUPFAM" id="SSF57667">
    <property type="entry name" value="beta-beta-alpha zinc fingers"/>
    <property type="match status" value="1"/>
</dbReference>
<dbReference type="GO" id="GO:0010468">
    <property type="term" value="P:regulation of gene expression"/>
    <property type="evidence" value="ECO:0007669"/>
    <property type="project" value="TreeGrafter"/>
</dbReference>
<evidence type="ECO:0000259" key="11">
    <source>
        <dbReference type="PROSITE" id="PS50157"/>
    </source>
</evidence>
<feature type="region of interest" description="Disordered" evidence="10">
    <location>
        <begin position="90"/>
        <end position="109"/>
    </location>
</feature>
<dbReference type="Pfam" id="PF13894">
    <property type="entry name" value="zf-C2H2_4"/>
    <property type="match status" value="1"/>
</dbReference>
<feature type="domain" description="C2H2-type" evidence="11">
    <location>
        <begin position="74"/>
        <end position="103"/>
    </location>
</feature>
<comment type="caution">
    <text evidence="12">The sequence shown here is derived from an EMBL/GenBank/DDBJ whole genome shotgun (WGS) entry which is preliminary data.</text>
</comment>
<dbReference type="EMBL" id="BPLQ01015033">
    <property type="protein sequence ID" value="GIY85310.1"/>
    <property type="molecule type" value="Genomic_DNA"/>
</dbReference>
<evidence type="ECO:0000256" key="5">
    <source>
        <dbReference type="ARBA" id="ARBA00022833"/>
    </source>
</evidence>
<dbReference type="Pfam" id="PF21549">
    <property type="entry name" value="PRDM2_PR"/>
    <property type="match status" value="1"/>
</dbReference>
<dbReference type="Gene3D" id="2.170.270.10">
    <property type="entry name" value="SET domain"/>
    <property type="match status" value="1"/>
</dbReference>
<feature type="compositionally biased region" description="Basic residues" evidence="10">
    <location>
        <begin position="91"/>
        <end position="105"/>
    </location>
</feature>
<dbReference type="PROSITE" id="PS50157">
    <property type="entry name" value="ZINC_FINGER_C2H2_2"/>
    <property type="match status" value="1"/>
</dbReference>
<evidence type="ECO:0000313" key="13">
    <source>
        <dbReference type="Proteomes" id="UP001054837"/>
    </source>
</evidence>
<dbReference type="Gene3D" id="3.30.160.60">
    <property type="entry name" value="Classic Zinc Finger"/>
    <property type="match status" value="1"/>
</dbReference>
<dbReference type="GO" id="GO:0008757">
    <property type="term" value="F:S-adenosylmethionine-dependent methyltransferase activity"/>
    <property type="evidence" value="ECO:0007669"/>
    <property type="project" value="UniProtKB-ARBA"/>
</dbReference>
<feature type="compositionally biased region" description="Basic and acidic residues" evidence="10">
    <location>
        <begin position="151"/>
        <end position="175"/>
    </location>
</feature>
<dbReference type="GO" id="GO:0008276">
    <property type="term" value="F:protein methyltransferase activity"/>
    <property type="evidence" value="ECO:0007669"/>
    <property type="project" value="UniProtKB-ARBA"/>
</dbReference>
<evidence type="ECO:0000256" key="10">
    <source>
        <dbReference type="SAM" id="MobiDB-lite"/>
    </source>
</evidence>
<dbReference type="InterPro" id="IPR046341">
    <property type="entry name" value="SET_dom_sf"/>
</dbReference>
<dbReference type="Proteomes" id="UP001054837">
    <property type="component" value="Unassembled WGS sequence"/>
</dbReference>
<dbReference type="GO" id="GO:0005634">
    <property type="term" value="C:nucleus"/>
    <property type="evidence" value="ECO:0007669"/>
    <property type="project" value="UniProtKB-SubCell"/>
</dbReference>
<evidence type="ECO:0000313" key="12">
    <source>
        <dbReference type="EMBL" id="GIY85310.1"/>
    </source>
</evidence>
<keyword evidence="5" id="KW-0862">Zinc</keyword>
<dbReference type="InterPro" id="IPR013087">
    <property type="entry name" value="Znf_C2H2_type"/>
</dbReference>
<keyword evidence="7" id="KW-0804">Transcription</keyword>